<dbReference type="Proteomes" id="UP001610631">
    <property type="component" value="Unassembled WGS sequence"/>
</dbReference>
<evidence type="ECO:0000259" key="1">
    <source>
        <dbReference type="Pfam" id="PF00550"/>
    </source>
</evidence>
<reference evidence="2 3" key="1">
    <citation type="submission" date="2024-03" db="EMBL/GenBank/DDBJ databases">
        <title>Whole genome sequencing of Streptomyces racemochromogenes, to identify antimicrobial biosynthetic gene clusters.</title>
        <authorList>
            <person name="Suryawanshi P."/>
            <person name="Krishnaraj P.U."/>
            <person name="Arun Y.P."/>
            <person name="Suryawanshi M.P."/>
            <person name="Rakshit O."/>
        </authorList>
    </citation>
    <scope>NUCLEOTIDE SEQUENCE [LARGE SCALE GENOMIC DNA]</scope>
    <source>
        <strain evidence="2 3">AUDT626</strain>
    </source>
</reference>
<dbReference type="EMBL" id="JBBDHD010000033">
    <property type="protein sequence ID" value="MFH7596475.1"/>
    <property type="molecule type" value="Genomic_DNA"/>
</dbReference>
<evidence type="ECO:0000313" key="3">
    <source>
        <dbReference type="Proteomes" id="UP001610631"/>
    </source>
</evidence>
<accession>A0ABW7PEB3</accession>
<evidence type="ECO:0000313" key="2">
    <source>
        <dbReference type="EMBL" id="MFH7596475.1"/>
    </source>
</evidence>
<dbReference type="Pfam" id="PF00550">
    <property type="entry name" value="PP-binding"/>
    <property type="match status" value="1"/>
</dbReference>
<protein>
    <submittedName>
        <fullName evidence="2">Acyl carrier protein</fullName>
    </submittedName>
</protein>
<sequence>MPDTTDTALEDAVRDQLALVLVPEVPAEEIDPDADMAGAYGLTSLNKVLFLTEACEETGVDLAHFTEHDLAGMKTLRDVTAALARHHHATTATTATGA</sequence>
<dbReference type="InterPro" id="IPR009081">
    <property type="entry name" value="PP-bd_ACP"/>
</dbReference>
<dbReference type="InterPro" id="IPR036736">
    <property type="entry name" value="ACP-like_sf"/>
</dbReference>
<dbReference type="Gene3D" id="1.10.1200.10">
    <property type="entry name" value="ACP-like"/>
    <property type="match status" value="1"/>
</dbReference>
<gene>
    <name evidence="2" type="ORF">WDV06_15440</name>
</gene>
<name>A0ABW7PEB3_9ACTN</name>
<comment type="caution">
    <text evidence="2">The sequence shown here is derived from an EMBL/GenBank/DDBJ whole genome shotgun (WGS) entry which is preliminary data.</text>
</comment>
<dbReference type="RefSeq" id="WP_395510315.1">
    <property type="nucleotide sequence ID" value="NZ_JBBDHD010000033.1"/>
</dbReference>
<keyword evidence="3" id="KW-1185">Reference proteome</keyword>
<proteinExistence type="predicted"/>
<organism evidence="2 3">
    <name type="scientific">Streptomyces racemochromogenes</name>
    <dbReference type="NCBI Taxonomy" id="67353"/>
    <lineage>
        <taxon>Bacteria</taxon>
        <taxon>Bacillati</taxon>
        <taxon>Actinomycetota</taxon>
        <taxon>Actinomycetes</taxon>
        <taxon>Kitasatosporales</taxon>
        <taxon>Streptomycetaceae</taxon>
        <taxon>Streptomyces</taxon>
    </lineage>
</organism>
<dbReference type="SUPFAM" id="SSF47336">
    <property type="entry name" value="ACP-like"/>
    <property type="match status" value="1"/>
</dbReference>
<feature type="domain" description="Carrier" evidence="1">
    <location>
        <begin position="23"/>
        <end position="82"/>
    </location>
</feature>